<accession>A0A8J6DGT9</accession>
<dbReference type="InterPro" id="IPR041899">
    <property type="entry name" value="MAGE_WH2"/>
</dbReference>
<dbReference type="Proteomes" id="UP000700334">
    <property type="component" value="Unassembled WGS sequence"/>
</dbReference>
<dbReference type="AlphaFoldDB" id="A0A8J6DGT9"/>
<dbReference type="Pfam" id="PF01454">
    <property type="entry name" value="MAGE"/>
    <property type="match status" value="1"/>
</dbReference>
<dbReference type="Gene3D" id="1.10.10.1210">
    <property type="entry name" value="MAGE homology domain, winged helix WH2 motif"/>
    <property type="match status" value="1"/>
</dbReference>
<dbReference type="GO" id="GO:0005634">
    <property type="term" value="C:nucleus"/>
    <property type="evidence" value="ECO:0007669"/>
    <property type="project" value="TreeGrafter"/>
</dbReference>
<evidence type="ECO:0000256" key="1">
    <source>
        <dbReference type="SAM" id="MobiDB-lite"/>
    </source>
</evidence>
<sequence>MAAPPCSQSEEGNSSNQEAEGPGTSQEPAGDEAPTAAAAALQEKLADLVEFLLHKYRAKEPTSKAEMLREVLGGDEEHFPVIFREACECLQLVFGVDVAKAEPNSDTYVLATTLGLTYDGLLSPEQTIPKTGLLVVVLAVILLGGDCAPEECMWEALGAMGVRAGSEHFIYGEPRELLTEAWVREQYLEYRQVPGSDPPRYEFLWGPRAHAETSKMKVLGFIFKVNRREPTCFFAF</sequence>
<dbReference type="Gene3D" id="1.10.10.1200">
    <property type="entry name" value="MAGE homology domain, winged helix WH1 motif"/>
    <property type="match status" value="1"/>
</dbReference>
<comment type="caution">
    <text evidence="3">The sequence shown here is derived from an EMBL/GenBank/DDBJ whole genome shotgun (WGS) entry which is preliminary data.</text>
</comment>
<dbReference type="FunFam" id="1.10.10.1200:FF:000007">
    <property type="entry name" value="Melanoma-associated antigen C2"/>
    <property type="match status" value="1"/>
</dbReference>
<feature type="domain" description="MAGE" evidence="2">
    <location>
        <begin position="41"/>
        <end position="236"/>
    </location>
</feature>
<feature type="region of interest" description="Disordered" evidence="1">
    <location>
        <begin position="1"/>
        <end position="37"/>
    </location>
</feature>
<proteinExistence type="predicted"/>
<dbReference type="FunFam" id="1.10.10.1210:FF:000001">
    <property type="entry name" value="melanoma-associated antigen D1"/>
    <property type="match status" value="1"/>
</dbReference>
<dbReference type="PANTHER" id="PTHR11736:SF153">
    <property type="entry name" value="MELANOMA-ASSOCIATED ANTIGEN 10"/>
    <property type="match status" value="1"/>
</dbReference>
<protein>
    <submittedName>
        <fullName evidence="3">Melanoma-associated antigen 10</fullName>
    </submittedName>
</protein>
<name>A0A8J6DGT9_GALPY</name>
<evidence type="ECO:0000313" key="3">
    <source>
        <dbReference type="EMBL" id="KAG8507576.1"/>
    </source>
</evidence>
<gene>
    <name evidence="3" type="ORF">J0S82_020154</name>
</gene>
<dbReference type="EMBL" id="JAGFMF010012101">
    <property type="protein sequence ID" value="KAG8507576.1"/>
    <property type="molecule type" value="Genomic_DNA"/>
</dbReference>
<dbReference type="InterPro" id="IPR041898">
    <property type="entry name" value="MAGE_WH1"/>
</dbReference>
<keyword evidence="4" id="KW-1185">Reference proteome</keyword>
<dbReference type="PROSITE" id="PS50838">
    <property type="entry name" value="MAGE"/>
    <property type="match status" value="1"/>
</dbReference>
<dbReference type="GO" id="GO:0000122">
    <property type="term" value="P:negative regulation of transcription by RNA polymerase II"/>
    <property type="evidence" value="ECO:0007669"/>
    <property type="project" value="TreeGrafter"/>
</dbReference>
<dbReference type="SMART" id="SM01373">
    <property type="entry name" value="MAGE"/>
    <property type="match status" value="1"/>
</dbReference>
<evidence type="ECO:0000259" key="2">
    <source>
        <dbReference type="PROSITE" id="PS50838"/>
    </source>
</evidence>
<dbReference type="InterPro" id="IPR002190">
    <property type="entry name" value="MHD_dom"/>
</dbReference>
<dbReference type="PANTHER" id="PTHR11736">
    <property type="entry name" value="MELANOMA-ASSOCIATED ANTIGEN MAGE ANTIGEN"/>
    <property type="match status" value="1"/>
</dbReference>
<dbReference type="OrthoDB" id="9665809at2759"/>
<feature type="compositionally biased region" description="Low complexity" evidence="1">
    <location>
        <begin position="7"/>
        <end position="37"/>
    </location>
</feature>
<organism evidence="3 4">
    <name type="scientific">Galemys pyrenaicus</name>
    <name type="common">Iberian desman</name>
    <name type="synonym">Pyrenean desman</name>
    <dbReference type="NCBI Taxonomy" id="202257"/>
    <lineage>
        <taxon>Eukaryota</taxon>
        <taxon>Metazoa</taxon>
        <taxon>Chordata</taxon>
        <taxon>Craniata</taxon>
        <taxon>Vertebrata</taxon>
        <taxon>Euteleostomi</taxon>
        <taxon>Mammalia</taxon>
        <taxon>Eutheria</taxon>
        <taxon>Laurasiatheria</taxon>
        <taxon>Eulipotyphla</taxon>
        <taxon>Talpidae</taxon>
        <taxon>Galemys</taxon>
    </lineage>
</organism>
<evidence type="ECO:0000313" key="4">
    <source>
        <dbReference type="Proteomes" id="UP000700334"/>
    </source>
</evidence>
<reference evidence="3" key="1">
    <citation type="journal article" date="2021" name="Evol. Appl.">
        <title>The genome of the Pyrenean desman and the effects of bottlenecks and inbreeding on the genomic landscape of an endangered species.</title>
        <authorList>
            <person name="Escoda L."/>
            <person name="Castresana J."/>
        </authorList>
    </citation>
    <scope>NUCLEOTIDE SEQUENCE</scope>
    <source>
        <strain evidence="3">IBE-C5619</strain>
    </source>
</reference>
<dbReference type="InterPro" id="IPR037445">
    <property type="entry name" value="MAGE"/>
</dbReference>